<comment type="caution">
    <text evidence="9">The sequence shown here is derived from an EMBL/GenBank/DDBJ whole genome shotgun (WGS) entry which is preliminary data.</text>
</comment>
<keyword evidence="6 8" id="KW-1133">Transmembrane helix</keyword>
<comment type="similarity">
    <text evidence="2 8">Belongs to the UPF0056 (MarC) family.</text>
</comment>
<evidence type="ECO:0000256" key="5">
    <source>
        <dbReference type="ARBA" id="ARBA00022692"/>
    </source>
</evidence>
<gene>
    <name evidence="9" type="ORF">LZ496_11980</name>
</gene>
<name>A0ABT0RWU7_9SPHN</name>
<dbReference type="PANTHER" id="PTHR33508">
    <property type="entry name" value="UPF0056 MEMBRANE PROTEIN YHCE"/>
    <property type="match status" value="1"/>
</dbReference>
<feature type="transmembrane region" description="Helical" evidence="8">
    <location>
        <begin position="176"/>
        <end position="199"/>
    </location>
</feature>
<feature type="transmembrane region" description="Helical" evidence="8">
    <location>
        <begin position="34"/>
        <end position="55"/>
    </location>
</feature>
<dbReference type="PANTHER" id="PTHR33508:SF2">
    <property type="entry name" value="UPF0056 INNER MEMBRANE PROTEIN MARC"/>
    <property type="match status" value="1"/>
</dbReference>
<keyword evidence="7 8" id="KW-0472">Membrane</keyword>
<dbReference type="NCBIfam" id="TIGR00427">
    <property type="entry name" value="NAAT family transporter"/>
    <property type="match status" value="1"/>
</dbReference>
<dbReference type="InterPro" id="IPR002771">
    <property type="entry name" value="Multi_antbiot-R_MarC"/>
</dbReference>
<keyword evidence="3" id="KW-1003">Cell membrane</keyword>
<reference evidence="9 10" key="1">
    <citation type="submission" date="2022-05" db="EMBL/GenBank/DDBJ databases">
        <authorList>
            <person name="Jo J.-H."/>
            <person name="Im W.-T."/>
        </authorList>
    </citation>
    <scope>NUCLEOTIDE SEQUENCE [LARGE SCALE GENOMIC DNA]</scope>
    <source>
        <strain evidence="9 10">NSE70-1</strain>
    </source>
</reference>
<keyword evidence="4" id="KW-0997">Cell inner membrane</keyword>
<evidence type="ECO:0000256" key="6">
    <source>
        <dbReference type="ARBA" id="ARBA00022989"/>
    </source>
</evidence>
<keyword evidence="10" id="KW-1185">Reference proteome</keyword>
<keyword evidence="5 8" id="KW-0812">Transmembrane</keyword>
<feature type="transmembrane region" description="Helical" evidence="8">
    <location>
        <begin position="100"/>
        <end position="123"/>
    </location>
</feature>
<evidence type="ECO:0000256" key="1">
    <source>
        <dbReference type="ARBA" id="ARBA00004429"/>
    </source>
</evidence>
<proteinExistence type="inferred from homology"/>
<evidence type="ECO:0000256" key="2">
    <source>
        <dbReference type="ARBA" id="ARBA00009784"/>
    </source>
</evidence>
<evidence type="ECO:0000256" key="8">
    <source>
        <dbReference type="RuleBase" id="RU362048"/>
    </source>
</evidence>
<accession>A0ABT0RWU7</accession>
<protein>
    <recommendedName>
        <fullName evidence="8">UPF0056 membrane protein</fullName>
    </recommendedName>
</protein>
<comment type="caution">
    <text evidence="8">Lacks conserved residue(s) required for the propagation of feature annotation.</text>
</comment>
<dbReference type="EMBL" id="JAMGBA010000002">
    <property type="protein sequence ID" value="MCL6699499.1"/>
    <property type="molecule type" value="Genomic_DNA"/>
</dbReference>
<evidence type="ECO:0000256" key="4">
    <source>
        <dbReference type="ARBA" id="ARBA00022519"/>
    </source>
</evidence>
<evidence type="ECO:0000256" key="3">
    <source>
        <dbReference type="ARBA" id="ARBA00022475"/>
    </source>
</evidence>
<dbReference type="Proteomes" id="UP001203410">
    <property type="component" value="Unassembled WGS sequence"/>
</dbReference>
<evidence type="ECO:0000256" key="7">
    <source>
        <dbReference type="ARBA" id="ARBA00023136"/>
    </source>
</evidence>
<dbReference type="Pfam" id="PF01914">
    <property type="entry name" value="MarC"/>
    <property type="match status" value="1"/>
</dbReference>
<dbReference type="NCBIfam" id="NF008228">
    <property type="entry name" value="PRK10995.1"/>
    <property type="match status" value="1"/>
</dbReference>
<evidence type="ECO:0000313" key="10">
    <source>
        <dbReference type="Proteomes" id="UP001203410"/>
    </source>
</evidence>
<sequence>MLPITNPFSTAPLFIALTSGFDNKERQRQALKGCIYAFWILAVFLLLGGAIIDFFRISVPGIRVAGGLIISAIGFRMLFPQAWSPGSSASDPQKGQVDISFTPLAMPSLAGPGSISVVLSAAAQIRSIRPEDWRTIYVAVILGMALTLTLCFLVLRVAGSMVRYLGPSGIDAMTRIFGFLLICIGMQFLLTGISDFFGIHHV</sequence>
<comment type="subcellular location">
    <subcellularLocation>
        <location evidence="1">Cell inner membrane</location>
        <topology evidence="1">Multi-pass membrane protein</topology>
    </subcellularLocation>
    <subcellularLocation>
        <location evidence="8">Cell membrane</location>
        <topology evidence="8">Multi-pass membrane protein</topology>
    </subcellularLocation>
</comment>
<organism evidence="9 10">
    <name type="scientific">Sphingomonas caseinilyticus</name>
    <dbReference type="NCBI Taxonomy" id="2908205"/>
    <lineage>
        <taxon>Bacteria</taxon>
        <taxon>Pseudomonadati</taxon>
        <taxon>Pseudomonadota</taxon>
        <taxon>Alphaproteobacteria</taxon>
        <taxon>Sphingomonadales</taxon>
        <taxon>Sphingomonadaceae</taxon>
        <taxon>Sphingomonas</taxon>
    </lineage>
</organism>
<evidence type="ECO:0000313" key="9">
    <source>
        <dbReference type="EMBL" id="MCL6699499.1"/>
    </source>
</evidence>
<feature type="transmembrane region" description="Helical" evidence="8">
    <location>
        <begin position="135"/>
        <end position="155"/>
    </location>
</feature>
<feature type="transmembrane region" description="Helical" evidence="8">
    <location>
        <begin position="61"/>
        <end position="79"/>
    </location>
</feature>